<comment type="similarity">
    <text evidence="4">Belongs to the NOS family.</text>
</comment>
<dbReference type="Gene3D" id="3.40.50.80">
    <property type="entry name" value="Nucleotide-binding domain of ferredoxin-NADP reductase (FNR) module"/>
    <property type="match status" value="1"/>
</dbReference>
<evidence type="ECO:0000256" key="13">
    <source>
        <dbReference type="ARBA" id="ARBA00023002"/>
    </source>
</evidence>
<dbReference type="InterPro" id="IPR044944">
    <property type="entry name" value="NOS_dom_3"/>
</dbReference>
<dbReference type="PANTHER" id="PTHR43410">
    <property type="entry name" value="NITRIC OXIDE SYNTHASE OXYGENASE"/>
    <property type="match status" value="1"/>
</dbReference>
<dbReference type="InterPro" id="IPR008254">
    <property type="entry name" value="Flavodoxin/NO_synth"/>
</dbReference>
<dbReference type="InterPro" id="IPR001709">
    <property type="entry name" value="Flavoprot_Pyr_Nucl_cyt_Rdtase"/>
</dbReference>
<dbReference type="PRINTS" id="PR00369">
    <property type="entry name" value="FLAVODOXIN"/>
</dbReference>
<dbReference type="Pfam" id="PF00258">
    <property type="entry name" value="Flavodoxin_1"/>
    <property type="match status" value="1"/>
</dbReference>
<dbReference type="InterPro" id="IPR036119">
    <property type="entry name" value="NOS_N_sf"/>
</dbReference>
<dbReference type="InterPro" id="IPR001433">
    <property type="entry name" value="OxRdtase_FAD/NAD-bd"/>
</dbReference>
<evidence type="ECO:0000256" key="1">
    <source>
        <dbReference type="ARBA" id="ARBA00001917"/>
    </source>
</evidence>
<dbReference type="InterPro" id="IPR017938">
    <property type="entry name" value="Riboflavin_synthase-like_b-brl"/>
</dbReference>
<evidence type="ECO:0000256" key="3">
    <source>
        <dbReference type="ARBA" id="ARBA00001974"/>
    </source>
</evidence>
<accession>A0ABD1CVA3</accession>
<evidence type="ECO:0000256" key="9">
    <source>
        <dbReference type="ARBA" id="ARBA00022723"/>
    </source>
</evidence>
<dbReference type="Pfam" id="PF00175">
    <property type="entry name" value="NAD_binding_1"/>
    <property type="match status" value="1"/>
</dbReference>
<dbReference type="CDD" id="cd00795">
    <property type="entry name" value="NOS_oxygenase_euk"/>
    <property type="match status" value="1"/>
</dbReference>
<dbReference type="InterPro" id="IPR039261">
    <property type="entry name" value="FNR_nucleotide-bd"/>
</dbReference>
<reference evidence="21 22" key="1">
    <citation type="submission" date="2024-05" db="EMBL/GenBank/DDBJ databases">
        <title>Culex pipiens pipiens assembly and annotation.</title>
        <authorList>
            <person name="Alout H."/>
            <person name="Durand T."/>
        </authorList>
    </citation>
    <scope>NUCLEOTIDE SEQUENCE [LARGE SCALE GENOMIC DNA]</scope>
    <source>
        <strain evidence="21">HA-2024</strain>
        <tissue evidence="21">Whole body</tissue>
    </source>
</reference>
<evidence type="ECO:0000256" key="12">
    <source>
        <dbReference type="ARBA" id="ARBA00022860"/>
    </source>
</evidence>
<dbReference type="FunFam" id="3.40.50.80:FF:000003">
    <property type="entry name" value="Nitric oxide synthase"/>
    <property type="match status" value="1"/>
</dbReference>
<evidence type="ECO:0000256" key="17">
    <source>
        <dbReference type="SAM" id="MobiDB-lite"/>
    </source>
</evidence>
<comment type="cofactor">
    <cofactor evidence="2">
        <name>heme b</name>
        <dbReference type="ChEBI" id="CHEBI:60344"/>
    </cofactor>
</comment>
<dbReference type="SUPFAM" id="SSF63380">
    <property type="entry name" value="Riboflavin synthase domain-like"/>
    <property type="match status" value="1"/>
</dbReference>
<dbReference type="Gene3D" id="3.40.50.360">
    <property type="match status" value="1"/>
</dbReference>
<feature type="domain" description="FAD-binding FR-type" evidence="19">
    <location>
        <begin position="1108"/>
        <end position="1378"/>
    </location>
</feature>
<dbReference type="InterPro" id="IPR050607">
    <property type="entry name" value="NOS"/>
</dbReference>
<dbReference type="EC" id="1.14.13.39" evidence="5"/>
<dbReference type="PROSITE" id="PS50902">
    <property type="entry name" value="FLAVODOXIN_LIKE"/>
    <property type="match status" value="1"/>
</dbReference>
<keyword evidence="8" id="KW-0288">FMN</keyword>
<dbReference type="FunFam" id="3.40.50.360:FF:000033">
    <property type="entry name" value="Nitric oxide synthase"/>
    <property type="match status" value="1"/>
</dbReference>
<evidence type="ECO:0000313" key="21">
    <source>
        <dbReference type="EMBL" id="KAL1380339.1"/>
    </source>
</evidence>
<protein>
    <recommendedName>
        <fullName evidence="15">Nitric oxide synthase</fullName>
        <ecNumber evidence="5">1.14.13.39</ecNumber>
    </recommendedName>
</protein>
<dbReference type="PROSITE" id="PS51915">
    <property type="entry name" value="ZAD"/>
    <property type="match status" value="1"/>
</dbReference>
<dbReference type="InterPro" id="IPR001094">
    <property type="entry name" value="Flavdoxin-like"/>
</dbReference>
<dbReference type="SUPFAM" id="SSF52218">
    <property type="entry name" value="Flavoproteins"/>
    <property type="match status" value="1"/>
</dbReference>
<dbReference type="FunFam" id="1.20.990.10:FF:000002">
    <property type="entry name" value="Nitric oxide synthase"/>
    <property type="match status" value="1"/>
</dbReference>
<dbReference type="InterPro" id="IPR029039">
    <property type="entry name" value="Flavoprotein-like_sf"/>
</dbReference>
<evidence type="ECO:0000259" key="18">
    <source>
        <dbReference type="PROSITE" id="PS50902"/>
    </source>
</evidence>
<dbReference type="GO" id="GO:0004517">
    <property type="term" value="F:nitric-oxide synthase activity"/>
    <property type="evidence" value="ECO:0007669"/>
    <property type="project" value="UniProtKB-EC"/>
</dbReference>
<dbReference type="InterPro" id="IPR044940">
    <property type="entry name" value="NOS_dom_2"/>
</dbReference>
<dbReference type="GO" id="GO:0008270">
    <property type="term" value="F:zinc ion binding"/>
    <property type="evidence" value="ECO:0007669"/>
    <property type="project" value="UniProtKB-UniRule"/>
</dbReference>
<dbReference type="InterPro" id="IPR004030">
    <property type="entry name" value="NOS_N"/>
</dbReference>
<evidence type="ECO:0000256" key="15">
    <source>
        <dbReference type="ARBA" id="ARBA00074533"/>
    </source>
</evidence>
<evidence type="ECO:0000256" key="2">
    <source>
        <dbReference type="ARBA" id="ARBA00001970"/>
    </source>
</evidence>
<feature type="domain" description="ZAD" evidence="20">
    <location>
        <begin position="109"/>
        <end position="179"/>
    </location>
</feature>
<dbReference type="Gene3D" id="3.90.340.10">
    <property type="entry name" value="Nitric Oxide Synthase, Chain A, domain 1"/>
    <property type="match status" value="1"/>
</dbReference>
<dbReference type="Gene3D" id="2.40.30.10">
    <property type="entry name" value="Translation factors"/>
    <property type="match status" value="1"/>
</dbReference>
<dbReference type="Proteomes" id="UP001562425">
    <property type="component" value="Unassembled WGS sequence"/>
</dbReference>
<dbReference type="InterPro" id="IPR012934">
    <property type="entry name" value="Znf_AD"/>
</dbReference>
<dbReference type="GO" id="GO:0005516">
    <property type="term" value="F:calmodulin binding"/>
    <property type="evidence" value="ECO:0007669"/>
    <property type="project" value="UniProtKB-KW"/>
</dbReference>
<dbReference type="SUPFAM" id="SSF57716">
    <property type="entry name" value="Glucocorticoid receptor-like (DNA-binding domain)"/>
    <property type="match status" value="1"/>
</dbReference>
<dbReference type="PROSITE" id="PS60001">
    <property type="entry name" value="NOS"/>
    <property type="match status" value="1"/>
</dbReference>
<feature type="binding site" evidence="16">
    <location>
        <position position="152"/>
    </location>
    <ligand>
        <name>Zn(2+)</name>
        <dbReference type="ChEBI" id="CHEBI:29105"/>
    </ligand>
</feature>
<evidence type="ECO:0000256" key="16">
    <source>
        <dbReference type="PROSITE-ProRule" id="PRU01263"/>
    </source>
</evidence>
<dbReference type="Gene3D" id="1.20.990.10">
    <property type="entry name" value="NADPH-cytochrome p450 Reductase, Chain A, domain 3"/>
    <property type="match status" value="1"/>
</dbReference>
<dbReference type="GO" id="GO:1903522">
    <property type="term" value="P:regulation of blood circulation"/>
    <property type="evidence" value="ECO:0007669"/>
    <property type="project" value="UniProtKB-ARBA"/>
</dbReference>
<feature type="binding site" evidence="16">
    <location>
        <position position="155"/>
    </location>
    <ligand>
        <name>Zn(2+)</name>
        <dbReference type="ChEBI" id="CHEBI:29105"/>
    </ligand>
</feature>
<dbReference type="PANTHER" id="PTHR43410:SF1">
    <property type="entry name" value="NITRIC OXIDE SYNTHASE"/>
    <property type="match status" value="1"/>
</dbReference>
<dbReference type="Gene3D" id="3.90.440.10">
    <property type="entry name" value="Nitric Oxide Synthase,Heme Domain,Chain A domain 2"/>
    <property type="match status" value="1"/>
</dbReference>
<sequence>MAQLDYSSSADEIDTIWDQFSDPLVIDESYGQIEDLESLLMDVHGETGSNLSDAELLGGVLNLDSLDLLELLDDGESSPEPLDDPFCRVFMQFGPEAAYYQAQRVRSAQVCRTCLQTANLMDISGNERFLSLLSEVLSSNVQTEQRLPVFICEQCLKMLEVTFHFKSLAHRTKTMFTSYIRTGTVWPTPTKLQHQEYMSPTVRKTRRPVADRSRLASIKRRLFEDSLIVDESAVEVSCLSFITEDTDYVMDVEEIEGEVVVECEVPMFNFGLEMSAYYEEPTVEWVQNPVQMEDVSCENYVEIHDMESFQLLLNMMGGKSGHGDGHHAVSGHRFEPGRKRCSISVHSQHNQHLPGGDGGGPGGGSNGDAIRPGGYRELSPQSLRIHRKSSHDIRILGADGETLHGFMEGGKMPNVVKPMKLKCISTKAESYDTLHGRALDVMHCSKEVCTGSVMLPNIVGTEPRKPDIVLQHAKDFLDQYYSSIRRLKSPAHDARLQQVQKEIEASGIYQLTETELIYGAKLAWRNSSRCIGRIQWSKLQVFDCRYVTTTSGMFEAICNHIKYATNKGNLRSAITIFPQRTDGTHDYRIWNGQLISYAGYKGPDGKIIGDPMHVEFTDFCIKLGWKSKRTEWDILPLVLSANGHDPDYFDFPPDLIMEVPFSHPTFKWFADLNLRWYALPAVSGMLFDCGGIQFTATAFSGWYMSTEIGCRNLCDTNRRNMLEPVAIKMGLDTRNPTSLWKDKALVEINIAVLHSFQSRNITIVDHHTASESFMKHYENETKLRNGCPADWVWIVPPMSAAITQVYHQEMACYYLRPSFEYQESALKTHIWKKDRGSSKNKKPRRKFNFKQIARAVKFTSKLFGRALSRRIKATVLYATETGRSEQYAKQLVELLGHAFNAQIYCMSDYDISSIEHEALLLVVASTFGNGDPPENGEVSFSFRPLLLLLLLTRHLYAMRLHETGNSQVHSELSIAASSKSFIKANSRSDMNRHRKIDRLDSLRGSTTDTLSEETFGPLSNVRFAVFALGSSAYPNFCAYGKYIDNILDELGGERLMRMATGDEICGQEQAFRKWAPEVFKIACETFCLDPEETLSDAAFSMQTELTENTVRFAPVTEYESLDKALSKYHNKKATECTLKRNAINLHEGTNGSERSTILVEIIAEGMAYEPGDHVGIFPANRAEIVDGIIKRLTGVTDPDETLQLQVLKEKQTQNGVYKSWEQHERIPICSLRTLLSRFLDITTPPSRQLLTFLASCCQEKEDEERLTMLANEPSVYEDWRYWKLPHLLEVLEEFPSCKPPATVFVAQLNALQPRFYSISSSPRKYSDEIHLTVAIVSYRAEDGEGAEHYGVCSNYLANMVDNEKMYLFVRSASSFHMSKDPSRPVILIGPGTGIAPFRSFWQEWDTLKTELPDVKLPKVWLFFGCRTKKVDLYRDEKEEMVKKGILDRVFLALSREENVPKTYVQDLALTEADSIFDLIWNEKAHIYVCGDVTMAEHVYQTLRKILAGKLTKTESEMEKYMLSLRDENRYHEDIFGITLRTAEVHNKSRATARIRMASQPS</sequence>
<evidence type="ECO:0000256" key="14">
    <source>
        <dbReference type="ARBA" id="ARBA00023004"/>
    </source>
</evidence>
<dbReference type="InterPro" id="IPR044943">
    <property type="entry name" value="NOS_dom_1"/>
</dbReference>
<keyword evidence="16" id="KW-0863">Zinc-finger</keyword>
<feature type="binding site" evidence="16">
    <location>
        <position position="111"/>
    </location>
    <ligand>
        <name>Zn(2+)</name>
        <dbReference type="ChEBI" id="CHEBI:29105"/>
    </ligand>
</feature>
<evidence type="ECO:0000256" key="4">
    <source>
        <dbReference type="ARBA" id="ARBA00006267"/>
    </source>
</evidence>
<keyword evidence="10" id="KW-0274">FAD</keyword>
<evidence type="ECO:0000259" key="19">
    <source>
        <dbReference type="PROSITE" id="PS51384"/>
    </source>
</evidence>
<keyword evidence="13" id="KW-0560">Oxidoreductase</keyword>
<keyword evidence="9 16" id="KW-0479">Metal-binding</keyword>
<dbReference type="SUPFAM" id="SSF56512">
    <property type="entry name" value="Nitric oxide (NO) synthase oxygenase domain"/>
    <property type="match status" value="1"/>
</dbReference>
<dbReference type="Pfam" id="PF02898">
    <property type="entry name" value="NO_synthase"/>
    <property type="match status" value="1"/>
</dbReference>
<comment type="cofactor">
    <cofactor evidence="3">
        <name>FAD</name>
        <dbReference type="ChEBI" id="CHEBI:57692"/>
    </cofactor>
</comment>
<dbReference type="InterPro" id="IPR023173">
    <property type="entry name" value="NADPH_Cyt_P450_Rdtase_alpha"/>
</dbReference>
<evidence type="ECO:0000256" key="7">
    <source>
        <dbReference type="ARBA" id="ARBA00022630"/>
    </source>
</evidence>
<dbReference type="InterPro" id="IPR003097">
    <property type="entry name" value="CysJ-like_FAD-binding"/>
</dbReference>
<evidence type="ECO:0000256" key="10">
    <source>
        <dbReference type="ARBA" id="ARBA00022827"/>
    </source>
</evidence>
<dbReference type="Gene3D" id="3.90.1230.10">
    <property type="entry name" value="Nitric Oxide Synthase, Chain A, domain 3"/>
    <property type="match status" value="1"/>
</dbReference>
<keyword evidence="11" id="KW-0521">NADP</keyword>
<feature type="binding site" evidence="16">
    <location>
        <position position="114"/>
    </location>
    <ligand>
        <name>Zn(2+)</name>
        <dbReference type="ChEBI" id="CHEBI:29105"/>
    </ligand>
</feature>
<dbReference type="PROSITE" id="PS51384">
    <property type="entry name" value="FAD_FR"/>
    <property type="match status" value="1"/>
</dbReference>
<feature type="domain" description="Flavodoxin-like" evidence="18">
    <location>
        <begin position="873"/>
        <end position="1079"/>
    </location>
</feature>
<organism evidence="21 22">
    <name type="scientific">Culex pipiens pipiens</name>
    <name type="common">Northern house mosquito</name>
    <dbReference type="NCBI Taxonomy" id="38569"/>
    <lineage>
        <taxon>Eukaryota</taxon>
        <taxon>Metazoa</taxon>
        <taxon>Ecdysozoa</taxon>
        <taxon>Arthropoda</taxon>
        <taxon>Hexapoda</taxon>
        <taxon>Insecta</taxon>
        <taxon>Pterygota</taxon>
        <taxon>Neoptera</taxon>
        <taxon>Endopterygota</taxon>
        <taxon>Diptera</taxon>
        <taxon>Nematocera</taxon>
        <taxon>Culicoidea</taxon>
        <taxon>Culicidae</taxon>
        <taxon>Culicinae</taxon>
        <taxon>Culicini</taxon>
        <taxon>Culex</taxon>
        <taxon>Culex</taxon>
    </lineage>
</organism>
<evidence type="ECO:0000256" key="6">
    <source>
        <dbReference type="ARBA" id="ARBA00022617"/>
    </source>
</evidence>
<dbReference type="Pfam" id="PF07776">
    <property type="entry name" value="zf-AD"/>
    <property type="match status" value="1"/>
</dbReference>
<comment type="caution">
    <text evidence="21">The sequence shown here is derived from an EMBL/GenBank/DDBJ whole genome shotgun (WGS) entry which is preliminary data.</text>
</comment>
<keyword evidence="16" id="KW-0862">Zinc</keyword>
<evidence type="ECO:0000313" key="22">
    <source>
        <dbReference type="Proteomes" id="UP001562425"/>
    </source>
</evidence>
<evidence type="ECO:0000256" key="8">
    <source>
        <dbReference type="ARBA" id="ARBA00022643"/>
    </source>
</evidence>
<keyword evidence="12" id="KW-0112">Calmodulin-binding</keyword>
<keyword evidence="7" id="KW-0285">Flavoprotein</keyword>
<dbReference type="Pfam" id="PF00667">
    <property type="entry name" value="FAD_binding_1"/>
    <property type="match status" value="1"/>
</dbReference>
<dbReference type="EMBL" id="JBEHCU010009191">
    <property type="protein sequence ID" value="KAL1380339.1"/>
    <property type="molecule type" value="Genomic_DNA"/>
</dbReference>
<dbReference type="InterPro" id="IPR017927">
    <property type="entry name" value="FAD-bd_FR_type"/>
</dbReference>
<evidence type="ECO:0000256" key="11">
    <source>
        <dbReference type="ARBA" id="ARBA00022857"/>
    </source>
</evidence>
<dbReference type="SMART" id="SM00868">
    <property type="entry name" value="zf-AD"/>
    <property type="match status" value="1"/>
</dbReference>
<dbReference type="SUPFAM" id="SSF52343">
    <property type="entry name" value="Ferredoxin reductase-like, C-terminal NADP-linked domain"/>
    <property type="match status" value="1"/>
</dbReference>
<dbReference type="FunFam" id="3.90.440.10:FF:000001">
    <property type="entry name" value="Endothelial nitric oxide synthase"/>
    <property type="match status" value="1"/>
</dbReference>
<evidence type="ECO:0000259" key="20">
    <source>
        <dbReference type="PROSITE" id="PS51915"/>
    </source>
</evidence>
<feature type="compositionally biased region" description="Gly residues" evidence="17">
    <location>
        <begin position="355"/>
        <end position="366"/>
    </location>
</feature>
<name>A0ABD1CVA3_CULPP</name>
<gene>
    <name evidence="21" type="ORF">pipiens_003591</name>
</gene>
<dbReference type="PRINTS" id="PR00371">
    <property type="entry name" value="FPNCR"/>
</dbReference>
<keyword evidence="22" id="KW-1185">Reference proteome</keyword>
<proteinExistence type="inferred from homology"/>
<keyword evidence="14" id="KW-0408">Iron</keyword>
<keyword evidence="6" id="KW-0349">Heme</keyword>
<comment type="cofactor">
    <cofactor evidence="1">
        <name>FMN</name>
        <dbReference type="ChEBI" id="CHEBI:58210"/>
    </cofactor>
</comment>
<feature type="region of interest" description="Disordered" evidence="17">
    <location>
        <begin position="347"/>
        <end position="376"/>
    </location>
</feature>
<evidence type="ECO:0000256" key="5">
    <source>
        <dbReference type="ARBA" id="ARBA00012989"/>
    </source>
</evidence>